<dbReference type="InterPro" id="IPR036908">
    <property type="entry name" value="RlpA-like_sf"/>
</dbReference>
<feature type="compositionally biased region" description="Pro residues" evidence="2">
    <location>
        <begin position="211"/>
        <end position="225"/>
    </location>
</feature>
<feature type="region of interest" description="Disordered" evidence="2">
    <location>
        <begin position="36"/>
        <end position="80"/>
    </location>
</feature>
<feature type="signal peptide" evidence="3">
    <location>
        <begin position="1"/>
        <end position="22"/>
    </location>
</feature>
<evidence type="ECO:0000256" key="3">
    <source>
        <dbReference type="SAM" id="SignalP"/>
    </source>
</evidence>
<organism evidence="4 5">
    <name type="scientific">Pleurotus ostreatus</name>
    <name type="common">Oyster mushroom</name>
    <name type="synonym">White-rot fungus</name>
    <dbReference type="NCBI Taxonomy" id="5322"/>
    <lineage>
        <taxon>Eukaryota</taxon>
        <taxon>Fungi</taxon>
        <taxon>Dikarya</taxon>
        <taxon>Basidiomycota</taxon>
        <taxon>Agaricomycotina</taxon>
        <taxon>Agaricomycetes</taxon>
        <taxon>Agaricomycetidae</taxon>
        <taxon>Agaricales</taxon>
        <taxon>Pleurotineae</taxon>
        <taxon>Pleurotaceae</taxon>
        <taxon>Pleurotus</taxon>
    </lineage>
</organism>
<evidence type="ECO:0000313" key="4">
    <source>
        <dbReference type="EMBL" id="KAF7436848.1"/>
    </source>
</evidence>
<keyword evidence="5" id="KW-1185">Reference proteome</keyword>
<dbReference type="SUPFAM" id="SSF50685">
    <property type="entry name" value="Barwin-like endoglucanases"/>
    <property type="match status" value="1"/>
</dbReference>
<dbReference type="InterPro" id="IPR051477">
    <property type="entry name" value="Expansin_CellWall"/>
</dbReference>
<proteinExistence type="predicted"/>
<feature type="compositionally biased region" description="Low complexity" evidence="2">
    <location>
        <begin position="226"/>
        <end position="264"/>
    </location>
</feature>
<dbReference type="PANTHER" id="PTHR31836:SF25">
    <property type="entry name" value="RLPA-LIKE PROTEIN DOUBLE-PSI BETA-BARREL DOMAIN-CONTAINING PROTEIN"/>
    <property type="match status" value="1"/>
</dbReference>
<feature type="chain" id="PRO_5034112458" description="RlpA-like protein double-psi beta-barrel domain-containing protein" evidence="3">
    <location>
        <begin position="23"/>
        <end position="301"/>
    </location>
</feature>
<dbReference type="Gene3D" id="2.40.40.10">
    <property type="entry name" value="RlpA-like domain"/>
    <property type="match status" value="1"/>
</dbReference>
<feature type="region of interest" description="Disordered" evidence="2">
    <location>
        <begin position="184"/>
        <end position="264"/>
    </location>
</feature>
<dbReference type="OrthoDB" id="623670at2759"/>
<feature type="compositionally biased region" description="Basic and acidic residues" evidence="2">
    <location>
        <begin position="194"/>
        <end position="210"/>
    </location>
</feature>
<evidence type="ECO:0000313" key="5">
    <source>
        <dbReference type="Proteomes" id="UP000623687"/>
    </source>
</evidence>
<feature type="compositionally biased region" description="Basic residues" evidence="2">
    <location>
        <begin position="48"/>
        <end position="58"/>
    </location>
</feature>
<accession>A0A8H6ZZI9</accession>
<evidence type="ECO:0000256" key="2">
    <source>
        <dbReference type="SAM" id="MobiDB-lite"/>
    </source>
</evidence>
<dbReference type="EMBL" id="JACETU010000002">
    <property type="protein sequence ID" value="KAF7436848.1"/>
    <property type="molecule type" value="Genomic_DNA"/>
</dbReference>
<dbReference type="GeneID" id="59373499"/>
<comment type="caution">
    <text evidence="4">The sequence shown here is derived from an EMBL/GenBank/DDBJ whole genome shotgun (WGS) entry which is preliminary data.</text>
</comment>
<dbReference type="VEuPathDB" id="FungiDB:PC9H_003681"/>
<keyword evidence="1 3" id="KW-0732">Signal</keyword>
<dbReference type="PANTHER" id="PTHR31836">
    <property type="match status" value="1"/>
</dbReference>
<sequence length="301" mass="31576">MLYSSSTRSLSILVVFLAAISANVAPSANAHALDLKRDSHAPRSPRMGLHRSSSRRHVTSFDEDGGNIPREPGQFSRPDWRRDVEGRGEVLEKRADNARFTLYNAGLGACGKYNSNSDAIVAMSAQDWAGGAHCFDKVTITAKGKSVQATIVDRCVECPSGALDLTPSLFAQFDDPNNGVFYGSWSYGSGAPEPKPEPKPSPKPEPKPEPKPSPSPSPSPSPKPSPTSTSQRTSSTSTREATSTRPSSTSTTSSSSTTASSSTAIAPAATVAADDPQVVNQFNIAMLQLGALAIAGATPSE</sequence>
<reference evidence="4" key="1">
    <citation type="submission" date="2019-07" db="EMBL/GenBank/DDBJ databases">
        <authorList>
            <person name="Palmer J.M."/>
        </authorList>
    </citation>
    <scope>NUCLEOTIDE SEQUENCE</scope>
    <source>
        <strain evidence="4">PC9</strain>
    </source>
</reference>
<dbReference type="CDD" id="cd22191">
    <property type="entry name" value="DPBB_RlpA_EXP_N-like"/>
    <property type="match status" value="1"/>
</dbReference>
<dbReference type="AlphaFoldDB" id="A0A8H6ZZI9"/>
<evidence type="ECO:0000256" key="1">
    <source>
        <dbReference type="ARBA" id="ARBA00022729"/>
    </source>
</evidence>
<protein>
    <recommendedName>
        <fullName evidence="6">RlpA-like protein double-psi beta-barrel domain-containing protein</fullName>
    </recommendedName>
</protein>
<evidence type="ECO:0008006" key="6">
    <source>
        <dbReference type="Google" id="ProtNLM"/>
    </source>
</evidence>
<dbReference type="Proteomes" id="UP000623687">
    <property type="component" value="Unassembled WGS sequence"/>
</dbReference>
<dbReference type="RefSeq" id="XP_036634747.1">
    <property type="nucleotide sequence ID" value="XM_036773274.1"/>
</dbReference>
<name>A0A8H6ZZI9_PLEOS</name>
<gene>
    <name evidence="4" type="ORF">PC9H_003681</name>
</gene>